<dbReference type="Proteomes" id="UP001396898">
    <property type="component" value="Unassembled WGS sequence"/>
</dbReference>
<evidence type="ECO:0000313" key="1">
    <source>
        <dbReference type="EMBL" id="KAK8026897.1"/>
    </source>
</evidence>
<gene>
    <name evidence="1" type="ORF">PG991_003953</name>
</gene>
<organism evidence="1 2">
    <name type="scientific">Apiospora marii</name>
    <dbReference type="NCBI Taxonomy" id="335849"/>
    <lineage>
        <taxon>Eukaryota</taxon>
        <taxon>Fungi</taxon>
        <taxon>Dikarya</taxon>
        <taxon>Ascomycota</taxon>
        <taxon>Pezizomycotina</taxon>
        <taxon>Sordariomycetes</taxon>
        <taxon>Xylariomycetidae</taxon>
        <taxon>Amphisphaeriales</taxon>
        <taxon>Apiosporaceae</taxon>
        <taxon>Apiospora</taxon>
    </lineage>
</organism>
<reference evidence="1 2" key="1">
    <citation type="submission" date="2023-01" db="EMBL/GenBank/DDBJ databases">
        <title>Analysis of 21 Apiospora genomes using comparative genomics revels a genus with tremendous synthesis potential of carbohydrate active enzymes and secondary metabolites.</title>
        <authorList>
            <person name="Sorensen T."/>
        </authorList>
    </citation>
    <scope>NUCLEOTIDE SEQUENCE [LARGE SCALE GENOMIC DNA]</scope>
    <source>
        <strain evidence="1 2">CBS 20057</strain>
    </source>
</reference>
<name>A0ABR1S4X9_9PEZI</name>
<proteinExistence type="predicted"/>
<sequence length="79" mass="8144">MGNDTTIDADTPGPTGYSVTAEAHCAFQALVSACMSELPRELDRYIGKVTFSSTSTAGEHAMLPVPAEGAGSRLRAQGA</sequence>
<dbReference type="EMBL" id="JAQQWI010000007">
    <property type="protein sequence ID" value="KAK8026897.1"/>
    <property type="molecule type" value="Genomic_DNA"/>
</dbReference>
<keyword evidence="2" id="KW-1185">Reference proteome</keyword>
<evidence type="ECO:0000313" key="2">
    <source>
        <dbReference type="Proteomes" id="UP001396898"/>
    </source>
</evidence>
<comment type="caution">
    <text evidence="1">The sequence shown here is derived from an EMBL/GenBank/DDBJ whole genome shotgun (WGS) entry which is preliminary data.</text>
</comment>
<protein>
    <submittedName>
        <fullName evidence="1">Uncharacterized protein</fullName>
    </submittedName>
</protein>
<accession>A0ABR1S4X9</accession>